<dbReference type="KEGG" id="gfl:GRFL_3246"/>
<dbReference type="RefSeq" id="WP_083645551.1">
    <property type="nucleotide sequence ID" value="NZ_AMRU01000004.1"/>
</dbReference>
<dbReference type="Pfam" id="PF01272">
    <property type="entry name" value="GreA_GreB"/>
    <property type="match status" value="1"/>
</dbReference>
<dbReference type="InterPro" id="IPR036953">
    <property type="entry name" value="GreA/GreB_C_sf"/>
</dbReference>
<dbReference type="InterPro" id="IPR023459">
    <property type="entry name" value="Tscrpt_elong_fac_GreA/B_fam"/>
</dbReference>
<proteinExistence type="predicted"/>
<dbReference type="GO" id="GO:0003746">
    <property type="term" value="F:translation elongation factor activity"/>
    <property type="evidence" value="ECO:0007669"/>
    <property type="project" value="UniProtKB-KW"/>
</dbReference>
<dbReference type="OrthoDB" id="1094048at2"/>
<name>A0A1L7I8R9_9FLAO</name>
<reference evidence="1 2" key="1">
    <citation type="submission" date="2016-07" db="EMBL/GenBank/DDBJ databases">
        <title>Multi-omics approach to identify versatile polysaccharide utilization systems of a marine flavobacterium Gramella flava.</title>
        <authorList>
            <person name="Tang K."/>
        </authorList>
    </citation>
    <scope>NUCLEOTIDE SEQUENCE [LARGE SCALE GENOMIC DNA]</scope>
    <source>
        <strain evidence="1 2">JLT2011</strain>
    </source>
</reference>
<accession>A0A1L7I8R9</accession>
<dbReference type="SUPFAM" id="SSF54534">
    <property type="entry name" value="FKBP-like"/>
    <property type="match status" value="1"/>
</dbReference>
<evidence type="ECO:0000313" key="1">
    <source>
        <dbReference type="EMBL" id="APU69970.1"/>
    </source>
</evidence>
<keyword evidence="1" id="KW-0251">Elongation factor</keyword>
<dbReference type="EMBL" id="CP016359">
    <property type="protein sequence ID" value="APU69970.1"/>
    <property type="molecule type" value="Genomic_DNA"/>
</dbReference>
<dbReference type="GO" id="GO:0032784">
    <property type="term" value="P:regulation of DNA-templated transcription elongation"/>
    <property type="evidence" value="ECO:0007669"/>
    <property type="project" value="InterPro"/>
</dbReference>
<dbReference type="Gene3D" id="3.10.50.30">
    <property type="entry name" value="Transcription elongation factor, GreA/GreB, C-terminal domain"/>
    <property type="match status" value="1"/>
</dbReference>
<keyword evidence="1" id="KW-0648">Protein biosynthesis</keyword>
<dbReference type="GO" id="GO:0006354">
    <property type="term" value="P:DNA-templated transcription elongation"/>
    <property type="evidence" value="ECO:0007669"/>
    <property type="project" value="TreeGrafter"/>
</dbReference>
<dbReference type="PANTHER" id="PTHR30437:SF6">
    <property type="entry name" value="TRANSCRIPTION ELONGATION FACTOR GREB"/>
    <property type="match status" value="1"/>
</dbReference>
<evidence type="ECO:0000313" key="2">
    <source>
        <dbReference type="Proteomes" id="UP000186230"/>
    </source>
</evidence>
<gene>
    <name evidence="1" type="ORF">GRFL_3246</name>
</gene>
<protein>
    <submittedName>
        <fullName evidence="1">Transcription elongation factor GreB</fullName>
    </submittedName>
</protein>
<dbReference type="PANTHER" id="PTHR30437">
    <property type="entry name" value="TRANSCRIPTION ELONGATION FACTOR GREA"/>
    <property type="match status" value="1"/>
</dbReference>
<dbReference type="PIRSF" id="PIRSF006092">
    <property type="entry name" value="GreA_GreB"/>
    <property type="match status" value="1"/>
</dbReference>
<organism evidence="1 2">
    <name type="scientific">Christiangramia flava JLT2011</name>
    <dbReference type="NCBI Taxonomy" id="1229726"/>
    <lineage>
        <taxon>Bacteria</taxon>
        <taxon>Pseudomonadati</taxon>
        <taxon>Bacteroidota</taxon>
        <taxon>Flavobacteriia</taxon>
        <taxon>Flavobacteriales</taxon>
        <taxon>Flavobacteriaceae</taxon>
        <taxon>Christiangramia</taxon>
    </lineage>
</organism>
<dbReference type="STRING" id="1229726.GRFL_3246"/>
<dbReference type="InterPro" id="IPR001437">
    <property type="entry name" value="Tscrpt_elong_fac_GreA/B_C"/>
</dbReference>
<dbReference type="Proteomes" id="UP000186230">
    <property type="component" value="Chromosome"/>
</dbReference>
<sequence length="168" mass="18716">MSRGFVKEEDQEEPIVIPPRAAIPAGVTNYVTPVGLQQLKDEMKQLETERANVTAENDTEKRRAQSLIDGKMKLLAERLQTARLLKPEDQPKDEVRFGATVSLQQLSTRKNQKFQIVGVDEADVKKSKIAFVAPLARAITGAKVGDEVAFQLGNEVRKLKILEINYSS</sequence>
<dbReference type="AlphaFoldDB" id="A0A1L7I8R9"/>
<keyword evidence="2" id="KW-1185">Reference proteome</keyword>
<dbReference type="GO" id="GO:0070063">
    <property type="term" value="F:RNA polymerase binding"/>
    <property type="evidence" value="ECO:0007669"/>
    <property type="project" value="InterPro"/>
</dbReference>
<dbReference type="GO" id="GO:0003677">
    <property type="term" value="F:DNA binding"/>
    <property type="evidence" value="ECO:0007669"/>
    <property type="project" value="InterPro"/>
</dbReference>